<feature type="transmembrane region" description="Helical" evidence="2">
    <location>
        <begin position="44"/>
        <end position="62"/>
    </location>
</feature>
<reference evidence="3 4" key="1">
    <citation type="submission" date="2015-03" db="EMBL/GenBank/DDBJ databases">
        <title>Genome assembly of Sandaracinus amylolyticus DSM 53668.</title>
        <authorList>
            <person name="Sharma G."/>
            <person name="Subramanian S."/>
        </authorList>
    </citation>
    <scope>NUCLEOTIDE SEQUENCE [LARGE SCALE GENOMIC DNA]</scope>
    <source>
        <strain evidence="3 4">DSM 53668</strain>
    </source>
</reference>
<organism evidence="3 4">
    <name type="scientific">Sandaracinus amylolyticus</name>
    <dbReference type="NCBI Taxonomy" id="927083"/>
    <lineage>
        <taxon>Bacteria</taxon>
        <taxon>Pseudomonadati</taxon>
        <taxon>Myxococcota</taxon>
        <taxon>Polyangia</taxon>
        <taxon>Polyangiales</taxon>
        <taxon>Sandaracinaceae</taxon>
        <taxon>Sandaracinus</taxon>
    </lineage>
</organism>
<dbReference type="PROSITE" id="PS51257">
    <property type="entry name" value="PROKAR_LIPOPROTEIN"/>
    <property type="match status" value="1"/>
</dbReference>
<feature type="transmembrane region" description="Helical" evidence="2">
    <location>
        <begin position="12"/>
        <end position="32"/>
    </location>
</feature>
<feature type="region of interest" description="Disordered" evidence="1">
    <location>
        <begin position="68"/>
        <end position="113"/>
    </location>
</feature>
<keyword evidence="2" id="KW-0472">Membrane</keyword>
<dbReference type="STRING" id="927083.DB32_003241"/>
<keyword evidence="4" id="KW-1185">Reference proteome</keyword>
<evidence type="ECO:0000256" key="1">
    <source>
        <dbReference type="SAM" id="MobiDB-lite"/>
    </source>
</evidence>
<evidence type="ECO:0000313" key="4">
    <source>
        <dbReference type="Proteomes" id="UP000034883"/>
    </source>
</evidence>
<evidence type="ECO:0000256" key="2">
    <source>
        <dbReference type="SAM" id="Phobius"/>
    </source>
</evidence>
<keyword evidence="2" id="KW-1133">Transmembrane helix</keyword>
<dbReference type="EMBL" id="CP011125">
    <property type="protein sequence ID" value="AKF06092.1"/>
    <property type="molecule type" value="Genomic_DNA"/>
</dbReference>
<feature type="transmembrane region" description="Helical" evidence="2">
    <location>
        <begin position="117"/>
        <end position="135"/>
    </location>
</feature>
<name>A0A0F6W302_9BACT</name>
<protein>
    <submittedName>
        <fullName evidence="3">Uncharacterized protein</fullName>
    </submittedName>
</protein>
<keyword evidence="2" id="KW-0812">Transmembrane</keyword>
<gene>
    <name evidence="3" type="ORF">DB32_003241</name>
</gene>
<dbReference type="Proteomes" id="UP000034883">
    <property type="component" value="Chromosome"/>
</dbReference>
<feature type="compositionally biased region" description="Basic and acidic residues" evidence="1">
    <location>
        <begin position="97"/>
        <end position="109"/>
    </location>
</feature>
<dbReference type="AlphaFoldDB" id="A0A0F6W302"/>
<dbReference type="KEGG" id="samy:DB32_003241"/>
<sequence length="272" mass="28427">MDLQRVTPGAWAVLAVLIASCAAIVIWAPPHFWDSLARADPRHIAGVISLVGGSFVALLVQWKRETADGPGLSSARRWEQPGYDDEDPTNPQTPTALDRRDRPPGDRPSRRAGGSSIASLVAVAFLGVVGLALLVSGCGASAVRIHATSATIATHAASAARVELLRAVDEAIARCQARPEVERAACLEQAERQHRDAGVALDAAVMAIADYREAVEVAHLAEDQELVAVVLSRAKAHASAQWSRALELATALGANLPSDLDALALASGGGAR</sequence>
<proteinExistence type="predicted"/>
<evidence type="ECO:0000313" key="3">
    <source>
        <dbReference type="EMBL" id="AKF06092.1"/>
    </source>
</evidence>
<accession>A0A0F6W302</accession>